<evidence type="ECO:0000313" key="2">
    <source>
        <dbReference type="EMBL" id="KAL1132536.1"/>
    </source>
</evidence>
<feature type="region of interest" description="Disordered" evidence="1">
    <location>
        <begin position="83"/>
        <end position="115"/>
    </location>
</feature>
<accession>A0ABD0YMP5</accession>
<protein>
    <submittedName>
        <fullName evidence="2">Uncharacterized protein</fullName>
    </submittedName>
</protein>
<sequence length="115" mass="12210">MSGTDNNSRRYLDPSSLAVSRGPESVLASCRIGGGHDLVEPLLVRPVAARVRWCCRRGGGDRVWRCGASVCVGVRVKMAAAPPLRGSSAPHSVQSEVPRRRAAEGMRLLSEATAS</sequence>
<reference evidence="2 3" key="1">
    <citation type="submission" date="2024-07" db="EMBL/GenBank/DDBJ databases">
        <title>Chromosome-level genome assembly of the water stick insect Ranatra chinensis (Heteroptera: Nepidae).</title>
        <authorList>
            <person name="Liu X."/>
        </authorList>
    </citation>
    <scope>NUCLEOTIDE SEQUENCE [LARGE SCALE GENOMIC DNA]</scope>
    <source>
        <strain evidence="2">Cailab_2021Rc</strain>
        <tissue evidence="2">Muscle</tissue>
    </source>
</reference>
<evidence type="ECO:0000256" key="1">
    <source>
        <dbReference type="SAM" id="MobiDB-lite"/>
    </source>
</evidence>
<organism evidence="2 3">
    <name type="scientific">Ranatra chinensis</name>
    <dbReference type="NCBI Taxonomy" id="642074"/>
    <lineage>
        <taxon>Eukaryota</taxon>
        <taxon>Metazoa</taxon>
        <taxon>Ecdysozoa</taxon>
        <taxon>Arthropoda</taxon>
        <taxon>Hexapoda</taxon>
        <taxon>Insecta</taxon>
        <taxon>Pterygota</taxon>
        <taxon>Neoptera</taxon>
        <taxon>Paraneoptera</taxon>
        <taxon>Hemiptera</taxon>
        <taxon>Heteroptera</taxon>
        <taxon>Panheteroptera</taxon>
        <taxon>Nepomorpha</taxon>
        <taxon>Nepidae</taxon>
        <taxon>Ranatrinae</taxon>
        <taxon>Ranatra</taxon>
    </lineage>
</organism>
<evidence type="ECO:0000313" key="3">
    <source>
        <dbReference type="Proteomes" id="UP001558652"/>
    </source>
</evidence>
<dbReference type="AlphaFoldDB" id="A0ABD0YMP5"/>
<dbReference type="Proteomes" id="UP001558652">
    <property type="component" value="Unassembled WGS sequence"/>
</dbReference>
<keyword evidence="3" id="KW-1185">Reference proteome</keyword>
<comment type="caution">
    <text evidence="2">The sequence shown here is derived from an EMBL/GenBank/DDBJ whole genome shotgun (WGS) entry which is preliminary data.</text>
</comment>
<gene>
    <name evidence="2" type="ORF">AAG570_010491</name>
</gene>
<dbReference type="EMBL" id="JBFDAA010000005">
    <property type="protein sequence ID" value="KAL1132536.1"/>
    <property type="molecule type" value="Genomic_DNA"/>
</dbReference>
<proteinExistence type="predicted"/>
<name>A0ABD0YMP5_9HEMI</name>